<feature type="binding site" evidence="8">
    <location>
        <position position="61"/>
    </location>
    <ligand>
        <name>Cu cation</name>
        <dbReference type="ChEBI" id="CHEBI:23378"/>
    </ligand>
</feature>
<evidence type="ECO:0000256" key="7">
    <source>
        <dbReference type="NCBIfam" id="TIGR02375"/>
    </source>
</evidence>
<keyword evidence="2" id="KW-0813">Transport</keyword>
<dbReference type="Gene3D" id="2.60.40.420">
    <property type="entry name" value="Cupredoxins - blue copper proteins"/>
    <property type="match status" value="1"/>
</dbReference>
<comment type="cofactor">
    <cofactor evidence="8">
        <name>Cu cation</name>
        <dbReference type="ChEBI" id="CHEBI:23378"/>
    </cofactor>
    <text evidence="8">Binds 1 copper ion per subunit.</text>
</comment>
<feature type="chain" id="PRO_5026832660" description="Pseudoazurin" evidence="9">
    <location>
        <begin position="22"/>
        <end position="147"/>
    </location>
</feature>
<dbReference type="InterPro" id="IPR001235">
    <property type="entry name" value="Copper_blue_Plastocyanin"/>
</dbReference>
<comment type="subcellular location">
    <subcellularLocation>
        <location evidence="1">Periplasm</location>
    </subcellularLocation>
</comment>
<dbReference type="InterPro" id="IPR002386">
    <property type="entry name" value="Amicyanin/Pseudoazurin"/>
</dbReference>
<feature type="binding site" evidence="8">
    <location>
        <position position="103"/>
    </location>
    <ligand>
        <name>Cu cation</name>
        <dbReference type="ChEBI" id="CHEBI:23378"/>
    </ligand>
</feature>
<dbReference type="NCBIfam" id="TIGR02375">
    <property type="entry name" value="pseudoazurin"/>
    <property type="match status" value="1"/>
</dbReference>
<evidence type="ECO:0000313" key="11">
    <source>
        <dbReference type="EMBL" id="CAA9435522.1"/>
    </source>
</evidence>
<dbReference type="InterPro" id="IPR008972">
    <property type="entry name" value="Cupredoxin"/>
</dbReference>
<evidence type="ECO:0000256" key="4">
    <source>
        <dbReference type="ARBA" id="ARBA00022764"/>
    </source>
</evidence>
<reference evidence="11" key="1">
    <citation type="submission" date="2020-02" db="EMBL/GenBank/DDBJ databases">
        <authorList>
            <person name="Meier V. D."/>
        </authorList>
    </citation>
    <scope>NUCLEOTIDE SEQUENCE</scope>
    <source>
        <strain evidence="11">AVDCRST_MAG15</strain>
    </source>
</reference>
<evidence type="ECO:0000256" key="2">
    <source>
        <dbReference type="ARBA" id="ARBA00022448"/>
    </source>
</evidence>
<keyword evidence="5" id="KW-0249">Electron transport</keyword>
<feature type="domain" description="Blue (type 1) copper" evidence="10">
    <location>
        <begin position="27"/>
        <end position="114"/>
    </location>
</feature>
<keyword evidence="3 8" id="KW-0479">Metal-binding</keyword>
<name>A0A6J4QBF4_9RHOB</name>
<dbReference type="GO" id="GO:0005507">
    <property type="term" value="F:copper ion binding"/>
    <property type="evidence" value="ECO:0007669"/>
    <property type="project" value="UniProtKB-UniRule"/>
</dbReference>
<protein>
    <recommendedName>
        <fullName evidence="7">Pseudoazurin</fullName>
    </recommendedName>
</protein>
<feature type="signal peptide" evidence="9">
    <location>
        <begin position="1"/>
        <end position="21"/>
    </location>
</feature>
<proteinExistence type="predicted"/>
<dbReference type="AlphaFoldDB" id="A0A6J4QBF4"/>
<feature type="binding site" evidence="8">
    <location>
        <position position="108"/>
    </location>
    <ligand>
        <name>Cu cation</name>
        <dbReference type="ChEBI" id="CHEBI:23378"/>
    </ligand>
</feature>
<dbReference type="InterPro" id="IPR012745">
    <property type="entry name" value="Pseudoazurin"/>
</dbReference>
<gene>
    <name evidence="11" type="ORF">AVDCRST_MAG15-3161</name>
</gene>
<dbReference type="PRINTS" id="PR00156">
    <property type="entry name" value="COPPERBLUE"/>
</dbReference>
<dbReference type="PRINTS" id="PR00155">
    <property type="entry name" value="AMICYANIN"/>
</dbReference>
<evidence type="ECO:0000259" key="10">
    <source>
        <dbReference type="Pfam" id="PF00127"/>
    </source>
</evidence>
<dbReference type="InterPro" id="IPR000923">
    <property type="entry name" value="BlueCu_1"/>
</dbReference>
<keyword evidence="4" id="KW-0574">Periplasm</keyword>
<dbReference type="Pfam" id="PF00127">
    <property type="entry name" value="Copper-bind"/>
    <property type="match status" value="1"/>
</dbReference>
<feature type="binding site" evidence="8">
    <location>
        <position position="100"/>
    </location>
    <ligand>
        <name>Cu cation</name>
        <dbReference type="ChEBI" id="CHEBI:23378"/>
    </ligand>
</feature>
<evidence type="ECO:0000256" key="3">
    <source>
        <dbReference type="ARBA" id="ARBA00022723"/>
    </source>
</evidence>
<sequence>MFKSILSAAAGLMLLGGAASADSFYVEMLNRGDSGTMVFEPAFLHIQPGDTVVFVPTDPGHNVASLDGMIPEGVDHIESAIMGEPMPVTFTEEGVYGLECTPHFGMGMVALIQVGTATDNLDKAKEEVGSMRGLAKRRFTDLLGEVE</sequence>
<organism evidence="11">
    <name type="scientific">uncultured Rubellimicrobium sp</name>
    <dbReference type="NCBI Taxonomy" id="543078"/>
    <lineage>
        <taxon>Bacteria</taxon>
        <taxon>Pseudomonadati</taxon>
        <taxon>Pseudomonadota</taxon>
        <taxon>Alphaproteobacteria</taxon>
        <taxon>Rhodobacterales</taxon>
        <taxon>Roseobacteraceae</taxon>
        <taxon>Rubellimicrobium</taxon>
        <taxon>environmental samples</taxon>
    </lineage>
</organism>
<dbReference type="GO" id="GO:0009055">
    <property type="term" value="F:electron transfer activity"/>
    <property type="evidence" value="ECO:0007669"/>
    <property type="project" value="InterPro"/>
</dbReference>
<evidence type="ECO:0000256" key="5">
    <source>
        <dbReference type="ARBA" id="ARBA00022982"/>
    </source>
</evidence>
<evidence type="ECO:0000256" key="9">
    <source>
        <dbReference type="SAM" id="SignalP"/>
    </source>
</evidence>
<evidence type="ECO:0000256" key="6">
    <source>
        <dbReference type="ARBA" id="ARBA00023008"/>
    </source>
</evidence>
<dbReference type="GO" id="GO:0042597">
    <property type="term" value="C:periplasmic space"/>
    <property type="evidence" value="ECO:0007669"/>
    <property type="project" value="UniProtKB-SubCell"/>
</dbReference>
<evidence type="ECO:0000256" key="1">
    <source>
        <dbReference type="ARBA" id="ARBA00004418"/>
    </source>
</evidence>
<keyword evidence="6 8" id="KW-0186">Copper</keyword>
<evidence type="ECO:0000256" key="8">
    <source>
        <dbReference type="PIRSR" id="PIRSR602386-1"/>
    </source>
</evidence>
<keyword evidence="9" id="KW-0732">Signal</keyword>
<accession>A0A6J4QBF4</accession>
<dbReference type="SUPFAM" id="SSF49503">
    <property type="entry name" value="Cupredoxins"/>
    <property type="match status" value="1"/>
</dbReference>
<dbReference type="CDD" id="cd04218">
    <property type="entry name" value="Pseudoazurin"/>
    <property type="match status" value="1"/>
</dbReference>
<dbReference type="EMBL" id="CADCUU010000475">
    <property type="protein sequence ID" value="CAA9435522.1"/>
    <property type="molecule type" value="Genomic_DNA"/>
</dbReference>